<name>A0A4C1SSV8_EUMVA</name>
<organism evidence="2 3">
    <name type="scientific">Eumeta variegata</name>
    <name type="common">Bagworm moth</name>
    <name type="synonym">Eumeta japonica</name>
    <dbReference type="NCBI Taxonomy" id="151549"/>
    <lineage>
        <taxon>Eukaryota</taxon>
        <taxon>Metazoa</taxon>
        <taxon>Ecdysozoa</taxon>
        <taxon>Arthropoda</taxon>
        <taxon>Hexapoda</taxon>
        <taxon>Insecta</taxon>
        <taxon>Pterygota</taxon>
        <taxon>Neoptera</taxon>
        <taxon>Endopterygota</taxon>
        <taxon>Lepidoptera</taxon>
        <taxon>Glossata</taxon>
        <taxon>Ditrysia</taxon>
        <taxon>Tineoidea</taxon>
        <taxon>Psychidae</taxon>
        <taxon>Oiketicinae</taxon>
        <taxon>Eumeta</taxon>
    </lineage>
</organism>
<keyword evidence="3" id="KW-1185">Reference proteome</keyword>
<dbReference type="AlphaFoldDB" id="A0A4C1SSV8"/>
<evidence type="ECO:0000313" key="2">
    <source>
        <dbReference type="EMBL" id="GBP04338.1"/>
    </source>
</evidence>
<evidence type="ECO:0000256" key="1">
    <source>
        <dbReference type="SAM" id="MobiDB-lite"/>
    </source>
</evidence>
<dbReference type="Proteomes" id="UP000299102">
    <property type="component" value="Unassembled WGS sequence"/>
</dbReference>
<proteinExistence type="predicted"/>
<evidence type="ECO:0000313" key="3">
    <source>
        <dbReference type="Proteomes" id="UP000299102"/>
    </source>
</evidence>
<feature type="region of interest" description="Disordered" evidence="1">
    <location>
        <begin position="105"/>
        <end position="136"/>
    </location>
</feature>
<gene>
    <name evidence="2" type="ORF">EVAR_6539_1</name>
</gene>
<accession>A0A4C1SSV8</accession>
<feature type="compositionally biased region" description="Basic and acidic residues" evidence="1">
    <location>
        <begin position="105"/>
        <end position="124"/>
    </location>
</feature>
<dbReference type="EMBL" id="BGZK01000013">
    <property type="protein sequence ID" value="GBP04338.1"/>
    <property type="molecule type" value="Genomic_DNA"/>
</dbReference>
<reference evidence="2 3" key="1">
    <citation type="journal article" date="2019" name="Commun. Biol.">
        <title>The bagworm genome reveals a unique fibroin gene that provides high tensile strength.</title>
        <authorList>
            <person name="Kono N."/>
            <person name="Nakamura H."/>
            <person name="Ohtoshi R."/>
            <person name="Tomita M."/>
            <person name="Numata K."/>
            <person name="Arakawa K."/>
        </authorList>
    </citation>
    <scope>NUCLEOTIDE SEQUENCE [LARGE SCALE GENOMIC DNA]</scope>
</reference>
<comment type="caution">
    <text evidence="2">The sequence shown here is derived from an EMBL/GenBank/DDBJ whole genome shotgun (WGS) entry which is preliminary data.</text>
</comment>
<protein>
    <submittedName>
        <fullName evidence="2">Uncharacterized protein</fullName>
    </submittedName>
</protein>
<sequence length="136" mass="15443">MNHELLPARTQQDHAMHSIEFVYNISLHDISVSTSLPVVLDARLSGRGEDATPAHAQQYDTRIEEKKTSTTHQQNILSQCSYSVSREEEKEVRVRGATEEDVDLKVEGKRERENESEREREKANLKGKGARLESGI</sequence>